<dbReference type="InterPro" id="IPR008271">
    <property type="entry name" value="Ser/Thr_kinase_AS"/>
</dbReference>
<name>A0AAD2FJY6_9STRA</name>
<keyword evidence="1" id="KW-0808">Transferase</keyword>
<feature type="domain" description="Protein kinase" evidence="5">
    <location>
        <begin position="60"/>
        <end position="338"/>
    </location>
</feature>
<dbReference type="Gene3D" id="1.10.510.10">
    <property type="entry name" value="Transferase(Phosphotransferase) domain 1"/>
    <property type="match status" value="1"/>
</dbReference>
<keyword evidence="3" id="KW-0418">Kinase</keyword>
<dbReference type="Pfam" id="PF00069">
    <property type="entry name" value="Pkinase"/>
    <property type="match status" value="1"/>
</dbReference>
<dbReference type="InterPro" id="IPR000719">
    <property type="entry name" value="Prot_kinase_dom"/>
</dbReference>
<dbReference type="PROSITE" id="PS00108">
    <property type="entry name" value="PROTEIN_KINASE_ST"/>
    <property type="match status" value="1"/>
</dbReference>
<dbReference type="InterPro" id="IPR051681">
    <property type="entry name" value="Ser/Thr_Kinases-Pseudokinases"/>
</dbReference>
<dbReference type="PANTHER" id="PTHR44329">
    <property type="entry name" value="SERINE/THREONINE-PROTEIN KINASE TNNI3K-RELATED"/>
    <property type="match status" value="1"/>
</dbReference>
<gene>
    <name evidence="6" type="ORF">CYCCA115_LOCUS8886</name>
</gene>
<dbReference type="InterPro" id="IPR011009">
    <property type="entry name" value="Kinase-like_dom_sf"/>
</dbReference>
<evidence type="ECO:0000313" key="7">
    <source>
        <dbReference type="Proteomes" id="UP001295423"/>
    </source>
</evidence>
<dbReference type="SUPFAM" id="SSF56112">
    <property type="entry name" value="Protein kinase-like (PK-like)"/>
    <property type="match status" value="1"/>
</dbReference>
<evidence type="ECO:0000256" key="1">
    <source>
        <dbReference type="ARBA" id="ARBA00022679"/>
    </source>
</evidence>
<dbReference type="Proteomes" id="UP001295423">
    <property type="component" value="Unassembled WGS sequence"/>
</dbReference>
<keyword evidence="4" id="KW-0067">ATP-binding</keyword>
<proteinExistence type="predicted"/>
<evidence type="ECO:0000256" key="2">
    <source>
        <dbReference type="ARBA" id="ARBA00022741"/>
    </source>
</evidence>
<dbReference type="AlphaFoldDB" id="A0AAD2FJY6"/>
<dbReference type="EMBL" id="CAKOGP040001224">
    <property type="protein sequence ID" value="CAJ1944435.1"/>
    <property type="molecule type" value="Genomic_DNA"/>
</dbReference>
<evidence type="ECO:0000256" key="3">
    <source>
        <dbReference type="ARBA" id="ARBA00022777"/>
    </source>
</evidence>
<reference evidence="6" key="1">
    <citation type="submission" date="2023-08" db="EMBL/GenBank/DDBJ databases">
        <authorList>
            <person name="Audoor S."/>
            <person name="Bilcke G."/>
        </authorList>
    </citation>
    <scope>NUCLEOTIDE SEQUENCE</scope>
</reference>
<protein>
    <recommendedName>
        <fullName evidence="5">Protein kinase domain-containing protein</fullName>
    </recommendedName>
</protein>
<organism evidence="6 7">
    <name type="scientific">Cylindrotheca closterium</name>
    <dbReference type="NCBI Taxonomy" id="2856"/>
    <lineage>
        <taxon>Eukaryota</taxon>
        <taxon>Sar</taxon>
        <taxon>Stramenopiles</taxon>
        <taxon>Ochrophyta</taxon>
        <taxon>Bacillariophyta</taxon>
        <taxon>Bacillariophyceae</taxon>
        <taxon>Bacillariophycidae</taxon>
        <taxon>Bacillariales</taxon>
        <taxon>Bacillariaceae</taxon>
        <taxon>Cylindrotheca</taxon>
    </lineage>
</organism>
<accession>A0AAD2FJY6</accession>
<dbReference type="GO" id="GO:0004674">
    <property type="term" value="F:protein serine/threonine kinase activity"/>
    <property type="evidence" value="ECO:0007669"/>
    <property type="project" value="TreeGrafter"/>
</dbReference>
<dbReference type="SMART" id="SM00220">
    <property type="entry name" value="S_TKc"/>
    <property type="match status" value="1"/>
</dbReference>
<evidence type="ECO:0000259" key="5">
    <source>
        <dbReference type="PROSITE" id="PS50011"/>
    </source>
</evidence>
<keyword evidence="7" id="KW-1185">Reference proteome</keyword>
<dbReference type="PROSITE" id="PS50011">
    <property type="entry name" value="PROTEIN_KINASE_DOM"/>
    <property type="match status" value="1"/>
</dbReference>
<comment type="caution">
    <text evidence="6">The sequence shown here is derived from an EMBL/GenBank/DDBJ whole genome shotgun (WGS) entry which is preliminary data.</text>
</comment>
<dbReference type="PIRSF" id="PIRSF000654">
    <property type="entry name" value="Integrin-linked_kinase"/>
    <property type="match status" value="1"/>
</dbReference>
<keyword evidence="2" id="KW-0547">Nucleotide-binding</keyword>
<evidence type="ECO:0000313" key="6">
    <source>
        <dbReference type="EMBL" id="CAJ1944435.1"/>
    </source>
</evidence>
<sequence length="356" mass="40709">MEPTNVFANTAPINEVNNVSEKCVSTSIDRFNSSAPSNSSHKHQQLSFSRKRLDLQWNELSDMKYLTHGGSSWVYSAVYNGKPVVVKTLNPKCREDPHAVIDIEAEVAIHSILNHNNIVKFVGSGRTCQENRFLVLERLTGGTLSDMLRLRNRRVGQFWKKNKHMPPFDTLKCARSLAVALQYMHEKAMPNCVLLHRDLKPENICFALDGTVKLLDFGLVRIVQNANSKSDEAYELSGETGSLRYMAPEVAEGHPYNHKVDVYSFGIILWEMNAGKRPFGGLRTREDFFKFVVQRGDRPPLDKRRPEELRLLISDCWNRYMDKRPDIQQVIKRLDALLAYAQEEKKSIDEKSGESL</sequence>
<evidence type="ECO:0000256" key="4">
    <source>
        <dbReference type="ARBA" id="ARBA00022840"/>
    </source>
</evidence>
<dbReference type="PANTHER" id="PTHR44329:SF288">
    <property type="entry name" value="MITOGEN-ACTIVATED PROTEIN KINASE KINASE KINASE 20"/>
    <property type="match status" value="1"/>
</dbReference>
<dbReference type="GO" id="GO:0005524">
    <property type="term" value="F:ATP binding"/>
    <property type="evidence" value="ECO:0007669"/>
    <property type="project" value="UniProtKB-KW"/>
</dbReference>